<keyword evidence="4" id="KW-1185">Reference proteome</keyword>
<feature type="transmembrane region" description="Helical" evidence="2">
    <location>
        <begin position="45"/>
        <end position="67"/>
    </location>
</feature>
<gene>
    <name evidence="3" type="ORF">SacglDRAFT_04216</name>
</gene>
<organism evidence="3 4">
    <name type="scientific">Saccharomonospora glauca K62</name>
    <dbReference type="NCBI Taxonomy" id="928724"/>
    <lineage>
        <taxon>Bacteria</taxon>
        <taxon>Bacillati</taxon>
        <taxon>Actinomycetota</taxon>
        <taxon>Actinomycetes</taxon>
        <taxon>Pseudonocardiales</taxon>
        <taxon>Pseudonocardiaceae</taxon>
        <taxon>Saccharomonospora</taxon>
    </lineage>
</organism>
<dbReference type="STRING" id="928724.SacglDRAFT_04216"/>
<feature type="region of interest" description="Disordered" evidence="1">
    <location>
        <begin position="1"/>
        <end position="28"/>
    </location>
</feature>
<reference evidence="4" key="2">
    <citation type="submission" date="2012-01" db="EMBL/GenBank/DDBJ databases">
        <title>Noncontiguous Finished sequence of chromosome of Saccharomonospora glauca K62.</title>
        <authorList>
            <consortium name="US DOE Joint Genome Institute"/>
            <person name="Lucas S."/>
            <person name="Han J."/>
            <person name="Lapidus A."/>
            <person name="Cheng J.-F."/>
            <person name="Goodwin L."/>
            <person name="Pitluck S."/>
            <person name="Peters L."/>
            <person name="Mikhailova N."/>
            <person name="Held B."/>
            <person name="Detter J.C."/>
            <person name="Han C."/>
            <person name="Tapia R."/>
            <person name="Land M."/>
            <person name="Hauser L."/>
            <person name="Kyrpides N."/>
            <person name="Ivanova N."/>
            <person name="Pagani I."/>
            <person name="Brambilla E.-M."/>
            <person name="Klenk H.-P."/>
            <person name="Woyke T."/>
        </authorList>
    </citation>
    <scope>NUCLEOTIDE SEQUENCE [LARGE SCALE GENOMIC DNA]</scope>
    <source>
        <strain evidence="4">K62</strain>
    </source>
</reference>
<evidence type="ECO:0000256" key="2">
    <source>
        <dbReference type="SAM" id="Phobius"/>
    </source>
</evidence>
<evidence type="ECO:0000313" key="3">
    <source>
        <dbReference type="EMBL" id="EIF01047.1"/>
    </source>
</evidence>
<sequence length="247" mass="25100">MDERPDEHRLRRMLRDAVEDAPEPSFTVDDVTNASRRITARRRSLVTAAAAVVVGAGAVTGLVAFGAGQRDGGSTALAPGETVVSGEIAKKNPESGQPNDDEGRGLGVESFPDASPKQGGGSSEEDGPRAEGTPACQSVDRELATALAGELPIDPVGEAIPYRSCFEPDGRAAAYRVPGGTVAVVLDPQGTHAFDVPLDVASAVATVDVGGGKLAVIGVAADSADEADVPLREELPGIAERVAAALG</sequence>
<dbReference type="HOGENOM" id="CLU_1183035_0_0_11"/>
<proteinExistence type="predicted"/>
<evidence type="ECO:0000256" key="1">
    <source>
        <dbReference type="SAM" id="MobiDB-lite"/>
    </source>
</evidence>
<feature type="compositionally biased region" description="Basic and acidic residues" evidence="1">
    <location>
        <begin position="1"/>
        <end position="18"/>
    </location>
</feature>
<accession>I1D7X2</accession>
<dbReference type="Proteomes" id="UP000005087">
    <property type="component" value="Chromosome"/>
</dbReference>
<name>I1D7X2_9PSEU</name>
<keyword evidence="2" id="KW-0812">Transmembrane</keyword>
<keyword evidence="2" id="KW-0472">Membrane</keyword>
<dbReference type="AlphaFoldDB" id="I1D7X2"/>
<dbReference type="eggNOG" id="ENOG5033ZXG">
    <property type="taxonomic scope" value="Bacteria"/>
</dbReference>
<feature type="region of interest" description="Disordered" evidence="1">
    <location>
        <begin position="87"/>
        <end position="135"/>
    </location>
</feature>
<evidence type="ECO:0000313" key="4">
    <source>
        <dbReference type="Proteomes" id="UP000005087"/>
    </source>
</evidence>
<protein>
    <submittedName>
        <fullName evidence="3">Uncharacterized protein</fullName>
    </submittedName>
</protein>
<keyword evidence="2" id="KW-1133">Transmembrane helix</keyword>
<dbReference type="EMBL" id="CM001484">
    <property type="protein sequence ID" value="EIF01047.1"/>
    <property type="molecule type" value="Genomic_DNA"/>
</dbReference>
<dbReference type="RefSeq" id="WP_005466913.1">
    <property type="nucleotide sequence ID" value="NZ_CM001484.1"/>
</dbReference>
<reference evidence="3 4" key="1">
    <citation type="submission" date="2011-09" db="EMBL/GenBank/DDBJ databases">
        <authorList>
            <consortium name="US DOE Joint Genome Institute (JGI-PGF)"/>
            <person name="Lucas S."/>
            <person name="Han J."/>
            <person name="Lapidus A."/>
            <person name="Cheng J.-F."/>
            <person name="Goodwin L."/>
            <person name="Pitluck S."/>
            <person name="Peters L."/>
            <person name="Land M.L."/>
            <person name="Hauser L."/>
            <person name="Brambilla E."/>
            <person name="Klenk H.-P."/>
            <person name="Woyke T.J."/>
        </authorList>
    </citation>
    <scope>NUCLEOTIDE SEQUENCE [LARGE SCALE GENOMIC DNA]</scope>
    <source>
        <strain evidence="3 4">K62</strain>
    </source>
</reference>